<dbReference type="Pfam" id="PF01148">
    <property type="entry name" value="CTP_transf_1"/>
    <property type="match status" value="1"/>
</dbReference>
<gene>
    <name evidence="20" type="ORF">SAMN05216474_1035</name>
</gene>
<evidence type="ECO:0000256" key="1">
    <source>
        <dbReference type="ARBA" id="ARBA00001698"/>
    </source>
</evidence>
<protein>
    <recommendedName>
        <fullName evidence="7 18">Phosphatidate cytidylyltransferase</fullName>
        <ecNumber evidence="6 18">2.7.7.41</ecNumber>
    </recommendedName>
</protein>
<feature type="transmembrane region" description="Helical" evidence="19">
    <location>
        <begin position="108"/>
        <end position="129"/>
    </location>
</feature>
<comment type="catalytic activity">
    <reaction evidence="1 18">
        <text>a 1,2-diacyl-sn-glycero-3-phosphate + CTP + H(+) = a CDP-1,2-diacyl-sn-glycerol + diphosphate</text>
        <dbReference type="Rhea" id="RHEA:16229"/>
        <dbReference type="ChEBI" id="CHEBI:15378"/>
        <dbReference type="ChEBI" id="CHEBI:33019"/>
        <dbReference type="ChEBI" id="CHEBI:37563"/>
        <dbReference type="ChEBI" id="CHEBI:58332"/>
        <dbReference type="ChEBI" id="CHEBI:58608"/>
        <dbReference type="EC" id="2.7.7.41"/>
    </reaction>
</comment>
<dbReference type="InterPro" id="IPR000374">
    <property type="entry name" value="PC_trans"/>
</dbReference>
<evidence type="ECO:0000256" key="6">
    <source>
        <dbReference type="ARBA" id="ARBA00012487"/>
    </source>
</evidence>
<evidence type="ECO:0000256" key="19">
    <source>
        <dbReference type="SAM" id="Phobius"/>
    </source>
</evidence>
<dbReference type="OrthoDB" id="9799199at2"/>
<feature type="transmembrane region" description="Helical" evidence="19">
    <location>
        <begin position="5"/>
        <end position="24"/>
    </location>
</feature>
<dbReference type="PANTHER" id="PTHR46382">
    <property type="entry name" value="PHOSPHATIDATE CYTIDYLYLTRANSFERASE"/>
    <property type="match status" value="1"/>
</dbReference>
<organism evidence="20 21">
    <name type="scientific">Lishizhenia tianjinensis</name>
    <dbReference type="NCBI Taxonomy" id="477690"/>
    <lineage>
        <taxon>Bacteria</taxon>
        <taxon>Pseudomonadati</taxon>
        <taxon>Bacteroidota</taxon>
        <taxon>Flavobacteriia</taxon>
        <taxon>Flavobacteriales</taxon>
        <taxon>Crocinitomicaceae</taxon>
        <taxon>Lishizhenia</taxon>
    </lineage>
</organism>
<evidence type="ECO:0000256" key="4">
    <source>
        <dbReference type="ARBA" id="ARBA00005189"/>
    </source>
</evidence>
<dbReference type="PANTHER" id="PTHR46382:SF1">
    <property type="entry name" value="PHOSPHATIDATE CYTIDYLYLTRANSFERASE"/>
    <property type="match status" value="1"/>
</dbReference>
<evidence type="ECO:0000256" key="15">
    <source>
        <dbReference type="ARBA" id="ARBA00023136"/>
    </source>
</evidence>
<comment type="pathway">
    <text evidence="3 18">Phospholipid metabolism; CDP-diacylglycerol biosynthesis; CDP-diacylglycerol from sn-glycerol 3-phosphate: step 3/3.</text>
</comment>
<keyword evidence="17" id="KW-1208">Phospholipid metabolism</keyword>
<dbReference type="AlphaFoldDB" id="A0A1I6YNK3"/>
<dbReference type="GO" id="GO:0004605">
    <property type="term" value="F:phosphatidate cytidylyltransferase activity"/>
    <property type="evidence" value="ECO:0007669"/>
    <property type="project" value="UniProtKB-EC"/>
</dbReference>
<name>A0A1I6YNK3_9FLAO</name>
<dbReference type="GO" id="GO:0005886">
    <property type="term" value="C:plasma membrane"/>
    <property type="evidence" value="ECO:0007669"/>
    <property type="project" value="UniProtKB-SubCell"/>
</dbReference>
<evidence type="ECO:0000256" key="5">
    <source>
        <dbReference type="ARBA" id="ARBA00010185"/>
    </source>
</evidence>
<evidence type="ECO:0000256" key="2">
    <source>
        <dbReference type="ARBA" id="ARBA00004651"/>
    </source>
</evidence>
<evidence type="ECO:0000313" key="20">
    <source>
        <dbReference type="EMBL" id="SFT51838.1"/>
    </source>
</evidence>
<accession>A0A1I6YNK3</accession>
<keyword evidence="14" id="KW-0443">Lipid metabolism</keyword>
<evidence type="ECO:0000256" key="3">
    <source>
        <dbReference type="ARBA" id="ARBA00005119"/>
    </source>
</evidence>
<dbReference type="EC" id="2.7.7.41" evidence="6 18"/>
<keyword evidence="8" id="KW-1003">Cell membrane</keyword>
<feature type="transmembrane region" description="Helical" evidence="19">
    <location>
        <begin position="180"/>
        <end position="197"/>
    </location>
</feature>
<dbReference type="STRING" id="477690.SAMN05216474_1035"/>
<proteinExistence type="inferred from homology"/>
<keyword evidence="12 18" id="KW-0548">Nucleotidyltransferase</keyword>
<feature type="transmembrane region" description="Helical" evidence="19">
    <location>
        <begin position="141"/>
        <end position="160"/>
    </location>
</feature>
<dbReference type="Proteomes" id="UP000236454">
    <property type="component" value="Unassembled WGS sequence"/>
</dbReference>
<keyword evidence="10 18" id="KW-0808">Transferase</keyword>
<evidence type="ECO:0000256" key="14">
    <source>
        <dbReference type="ARBA" id="ARBA00023098"/>
    </source>
</evidence>
<feature type="transmembrane region" description="Helical" evidence="19">
    <location>
        <begin position="60"/>
        <end position="77"/>
    </location>
</feature>
<evidence type="ECO:0000256" key="7">
    <source>
        <dbReference type="ARBA" id="ARBA00019373"/>
    </source>
</evidence>
<evidence type="ECO:0000313" key="21">
    <source>
        <dbReference type="Proteomes" id="UP000236454"/>
    </source>
</evidence>
<feature type="transmembrane region" description="Helical" evidence="19">
    <location>
        <begin position="83"/>
        <end position="101"/>
    </location>
</feature>
<evidence type="ECO:0000256" key="13">
    <source>
        <dbReference type="ARBA" id="ARBA00022989"/>
    </source>
</evidence>
<dbReference type="RefSeq" id="WP_090247139.1">
    <property type="nucleotide sequence ID" value="NZ_FPAS01000001.1"/>
</dbReference>
<keyword evidence="16" id="KW-0594">Phospholipid biosynthesis</keyword>
<feature type="transmembrane region" description="Helical" evidence="19">
    <location>
        <begin position="203"/>
        <end position="225"/>
    </location>
</feature>
<evidence type="ECO:0000256" key="18">
    <source>
        <dbReference type="RuleBase" id="RU003938"/>
    </source>
</evidence>
<keyword evidence="21" id="KW-1185">Reference proteome</keyword>
<evidence type="ECO:0000256" key="16">
    <source>
        <dbReference type="ARBA" id="ARBA00023209"/>
    </source>
</evidence>
<evidence type="ECO:0000256" key="11">
    <source>
        <dbReference type="ARBA" id="ARBA00022692"/>
    </source>
</evidence>
<comment type="pathway">
    <text evidence="4">Lipid metabolism.</text>
</comment>
<dbReference type="EMBL" id="FPAS01000001">
    <property type="protein sequence ID" value="SFT51838.1"/>
    <property type="molecule type" value="Genomic_DNA"/>
</dbReference>
<evidence type="ECO:0000256" key="10">
    <source>
        <dbReference type="ARBA" id="ARBA00022679"/>
    </source>
</evidence>
<dbReference type="PROSITE" id="PS01315">
    <property type="entry name" value="CDS"/>
    <property type="match status" value="1"/>
</dbReference>
<reference evidence="20 21" key="1">
    <citation type="submission" date="2016-10" db="EMBL/GenBank/DDBJ databases">
        <authorList>
            <person name="de Groot N.N."/>
        </authorList>
    </citation>
    <scope>NUCLEOTIDE SEQUENCE [LARGE SCALE GENOMIC DNA]</scope>
    <source>
        <strain evidence="20 21">CGMCC 1.7005</strain>
    </source>
</reference>
<comment type="subcellular location">
    <subcellularLocation>
        <location evidence="2">Cell membrane</location>
        <topology evidence="2">Multi-pass membrane protein</topology>
    </subcellularLocation>
</comment>
<keyword evidence="9" id="KW-0444">Lipid biosynthesis</keyword>
<dbReference type="GO" id="GO:0016024">
    <property type="term" value="P:CDP-diacylglycerol biosynthetic process"/>
    <property type="evidence" value="ECO:0007669"/>
    <property type="project" value="UniProtKB-UniPathway"/>
</dbReference>
<evidence type="ECO:0000256" key="12">
    <source>
        <dbReference type="ARBA" id="ARBA00022695"/>
    </source>
</evidence>
<feature type="transmembrane region" description="Helical" evidence="19">
    <location>
        <begin position="30"/>
        <end position="48"/>
    </location>
</feature>
<keyword evidence="15 19" id="KW-0472">Membrane</keyword>
<dbReference type="UniPathway" id="UPA00557">
    <property type="reaction ID" value="UER00614"/>
</dbReference>
<evidence type="ECO:0000256" key="17">
    <source>
        <dbReference type="ARBA" id="ARBA00023264"/>
    </source>
</evidence>
<keyword evidence="13 19" id="KW-1133">Transmembrane helix</keyword>
<sequence>MNDILLRSLTGAAFVGLIIGGLYFGEYTTVGVLSLFIVLGLSEFYRLFRNSKTVSPDEKIGMVGGISILFVLIYMRWEFLDAKYIVLLLPLTFLALIPELFRKSKSPLSNVAVTVFGWVYVILPLFLVMALKDVEAKEGQWLIPVGMFTIIWSNDTFAYLTGRMIGKNKLFERISPKKTWEGTVGGIVFAMFAGYLFSELTNMSLVFWIPAAFLAAFGAIFGDLFESMIKRSLGIKDSGNILPGHGGILDRFDATLFAAPLFYTWYIICI</sequence>
<evidence type="ECO:0000256" key="8">
    <source>
        <dbReference type="ARBA" id="ARBA00022475"/>
    </source>
</evidence>
<evidence type="ECO:0000256" key="9">
    <source>
        <dbReference type="ARBA" id="ARBA00022516"/>
    </source>
</evidence>
<comment type="similarity">
    <text evidence="5 18">Belongs to the CDS family.</text>
</comment>
<keyword evidence="11 18" id="KW-0812">Transmembrane</keyword>